<evidence type="ECO:0000313" key="10">
    <source>
        <dbReference type="Proteomes" id="UP001422759"/>
    </source>
</evidence>
<name>A0ABP5LJB5_9ACTN</name>
<dbReference type="EMBL" id="BAAANT010000021">
    <property type="protein sequence ID" value="GAA2147435.1"/>
    <property type="molecule type" value="Genomic_DNA"/>
</dbReference>
<evidence type="ECO:0000256" key="1">
    <source>
        <dbReference type="ARBA" id="ARBA00004651"/>
    </source>
</evidence>
<keyword evidence="6 7" id="KW-0472">Membrane</keyword>
<evidence type="ECO:0000256" key="6">
    <source>
        <dbReference type="ARBA" id="ARBA00023136"/>
    </source>
</evidence>
<keyword evidence="2 7" id="KW-0813">Transport</keyword>
<accession>A0ABP5LJB5</accession>
<feature type="transmembrane region" description="Helical" evidence="7">
    <location>
        <begin position="249"/>
        <end position="272"/>
    </location>
</feature>
<gene>
    <name evidence="9" type="ORF">GCM10009760_38360</name>
</gene>
<evidence type="ECO:0000259" key="8">
    <source>
        <dbReference type="PROSITE" id="PS50928"/>
    </source>
</evidence>
<dbReference type="Proteomes" id="UP001422759">
    <property type="component" value="Unassembled WGS sequence"/>
</dbReference>
<evidence type="ECO:0000313" key="9">
    <source>
        <dbReference type="EMBL" id="GAA2147435.1"/>
    </source>
</evidence>
<evidence type="ECO:0000256" key="2">
    <source>
        <dbReference type="ARBA" id="ARBA00022448"/>
    </source>
</evidence>
<dbReference type="InterPro" id="IPR045621">
    <property type="entry name" value="BPD_transp_1_N"/>
</dbReference>
<keyword evidence="4 7" id="KW-0812">Transmembrane</keyword>
<reference evidence="10" key="1">
    <citation type="journal article" date="2019" name="Int. J. Syst. Evol. Microbiol.">
        <title>The Global Catalogue of Microorganisms (GCM) 10K type strain sequencing project: providing services to taxonomists for standard genome sequencing and annotation.</title>
        <authorList>
            <consortium name="The Broad Institute Genomics Platform"/>
            <consortium name="The Broad Institute Genome Sequencing Center for Infectious Disease"/>
            <person name="Wu L."/>
            <person name="Ma J."/>
        </authorList>
    </citation>
    <scope>NUCLEOTIDE SEQUENCE [LARGE SCALE GENOMIC DNA]</scope>
    <source>
        <strain evidence="10">JCM 14560</strain>
    </source>
</reference>
<feature type="transmembrane region" description="Helical" evidence="7">
    <location>
        <begin position="149"/>
        <end position="170"/>
    </location>
</feature>
<keyword evidence="5 7" id="KW-1133">Transmembrane helix</keyword>
<feature type="transmembrane region" description="Helical" evidence="7">
    <location>
        <begin position="292"/>
        <end position="315"/>
    </location>
</feature>
<dbReference type="InterPro" id="IPR000515">
    <property type="entry name" value="MetI-like"/>
</dbReference>
<feature type="transmembrane region" description="Helical" evidence="7">
    <location>
        <begin position="190"/>
        <end position="212"/>
    </location>
</feature>
<dbReference type="InterPro" id="IPR035906">
    <property type="entry name" value="MetI-like_sf"/>
</dbReference>
<dbReference type="Pfam" id="PF00528">
    <property type="entry name" value="BPD_transp_1"/>
    <property type="match status" value="1"/>
</dbReference>
<dbReference type="PANTHER" id="PTHR43163:SF6">
    <property type="entry name" value="DIPEPTIDE TRANSPORT SYSTEM PERMEASE PROTEIN DPPB-RELATED"/>
    <property type="match status" value="1"/>
</dbReference>
<proteinExistence type="inferred from homology"/>
<dbReference type="PROSITE" id="PS50928">
    <property type="entry name" value="ABC_TM1"/>
    <property type="match status" value="1"/>
</dbReference>
<feature type="transmembrane region" description="Helical" evidence="7">
    <location>
        <begin position="114"/>
        <end position="137"/>
    </location>
</feature>
<feature type="transmembrane region" description="Helical" evidence="7">
    <location>
        <begin position="12"/>
        <end position="30"/>
    </location>
</feature>
<evidence type="ECO:0000256" key="3">
    <source>
        <dbReference type="ARBA" id="ARBA00022475"/>
    </source>
</evidence>
<dbReference type="Gene3D" id="1.10.3720.10">
    <property type="entry name" value="MetI-like"/>
    <property type="match status" value="1"/>
</dbReference>
<comment type="subcellular location">
    <subcellularLocation>
        <location evidence="1 7">Cell membrane</location>
        <topology evidence="1 7">Multi-pass membrane protein</topology>
    </subcellularLocation>
</comment>
<protein>
    <submittedName>
        <fullName evidence="9">ABC transporter permease</fullName>
    </submittedName>
</protein>
<feature type="domain" description="ABC transmembrane type-1" evidence="8">
    <location>
        <begin position="110"/>
        <end position="319"/>
    </location>
</feature>
<dbReference type="SUPFAM" id="SSF161098">
    <property type="entry name" value="MetI-like"/>
    <property type="match status" value="1"/>
</dbReference>
<comment type="caution">
    <text evidence="9">The sequence shown here is derived from an EMBL/GenBank/DDBJ whole genome shotgun (WGS) entry which is preliminary data.</text>
</comment>
<dbReference type="CDD" id="cd06261">
    <property type="entry name" value="TM_PBP2"/>
    <property type="match status" value="1"/>
</dbReference>
<dbReference type="RefSeq" id="WP_344466597.1">
    <property type="nucleotide sequence ID" value="NZ_BAAANT010000021.1"/>
</dbReference>
<comment type="similarity">
    <text evidence="7">Belongs to the binding-protein-dependent transport system permease family.</text>
</comment>
<dbReference type="Pfam" id="PF19300">
    <property type="entry name" value="BPD_transp_1_N"/>
    <property type="match status" value="1"/>
</dbReference>
<keyword evidence="10" id="KW-1185">Reference proteome</keyword>
<sequence>MIRFLLRRTVSTLLVLLAMSAVIYVVFFAAPHDPAVLVCGKGCDGARLAVVRHKLGTDLPVWEQYWQFLHGLVAGRSFDSGTDVTRCAAPCLGYSFQTDQPVLQMVTQRIPVDFSLTVGAMVLWLLLGVGTGLLSALRRGRFAERALTALTLAGMSTPVFLIGLMLVMLFCASLQWMPFPSYTAFTDDPAQWAANLVLPWFSLALIISAAYARMTRSSLLETLAEDHIRTNRAYGLSERRIVFGHALRGALVPVVTMLAIDVGQILGGAMLTESVFGFDGLGRLLVNSVNQIDLPVVVGVTLFAGFFIVIANAAADVLYALADPRVSVA</sequence>
<evidence type="ECO:0000256" key="4">
    <source>
        <dbReference type="ARBA" id="ARBA00022692"/>
    </source>
</evidence>
<organism evidence="9 10">
    <name type="scientific">Kitasatospora kazusensis</name>
    <dbReference type="NCBI Taxonomy" id="407974"/>
    <lineage>
        <taxon>Bacteria</taxon>
        <taxon>Bacillati</taxon>
        <taxon>Actinomycetota</taxon>
        <taxon>Actinomycetes</taxon>
        <taxon>Kitasatosporales</taxon>
        <taxon>Streptomycetaceae</taxon>
        <taxon>Kitasatospora</taxon>
    </lineage>
</organism>
<evidence type="ECO:0000256" key="7">
    <source>
        <dbReference type="RuleBase" id="RU363032"/>
    </source>
</evidence>
<dbReference type="PANTHER" id="PTHR43163">
    <property type="entry name" value="DIPEPTIDE TRANSPORT SYSTEM PERMEASE PROTEIN DPPB-RELATED"/>
    <property type="match status" value="1"/>
</dbReference>
<keyword evidence="3" id="KW-1003">Cell membrane</keyword>
<evidence type="ECO:0000256" key="5">
    <source>
        <dbReference type="ARBA" id="ARBA00022989"/>
    </source>
</evidence>